<accession>A0A8J6QJX4</accession>
<dbReference type="EMBL" id="JACXAF010000019">
    <property type="protein sequence ID" value="MBD1390578.1"/>
    <property type="molecule type" value="Genomic_DNA"/>
</dbReference>
<dbReference type="Pfam" id="PF00550">
    <property type="entry name" value="PP-binding"/>
    <property type="match status" value="1"/>
</dbReference>
<reference evidence="2" key="1">
    <citation type="submission" date="2020-09" db="EMBL/GenBank/DDBJ databases">
        <title>A novel bacterium of genus Neiella, isolated from South China Sea.</title>
        <authorList>
            <person name="Huang H."/>
            <person name="Mo K."/>
            <person name="Hu Y."/>
        </authorList>
    </citation>
    <scope>NUCLEOTIDE SEQUENCE</scope>
    <source>
        <strain evidence="2">HB171785</strain>
    </source>
</reference>
<organism evidence="2 3">
    <name type="scientific">Neiella litorisoli</name>
    <dbReference type="NCBI Taxonomy" id="2771431"/>
    <lineage>
        <taxon>Bacteria</taxon>
        <taxon>Pseudomonadati</taxon>
        <taxon>Pseudomonadota</taxon>
        <taxon>Gammaproteobacteria</taxon>
        <taxon>Alteromonadales</taxon>
        <taxon>Echinimonadaceae</taxon>
        <taxon>Neiella</taxon>
    </lineage>
</organism>
<dbReference type="InterPro" id="IPR036736">
    <property type="entry name" value="ACP-like_sf"/>
</dbReference>
<keyword evidence="3" id="KW-1185">Reference proteome</keyword>
<feature type="domain" description="Carrier" evidence="1">
    <location>
        <begin position="40"/>
        <end position="81"/>
    </location>
</feature>
<dbReference type="AlphaFoldDB" id="A0A8J6QJX4"/>
<dbReference type="InterPro" id="IPR009081">
    <property type="entry name" value="PP-bd_ACP"/>
</dbReference>
<sequence>MTLSSRQRDQLITILQQLLPGHAIEQWTEQTGLIGDIPEFDSMMLTNLLTSIEDVYGVDIDESELSMDDFVDWGSLQRLTARLVHQ</sequence>
<evidence type="ECO:0000259" key="1">
    <source>
        <dbReference type="Pfam" id="PF00550"/>
    </source>
</evidence>
<name>A0A8J6QJX4_9GAMM</name>
<gene>
    <name evidence="2" type="ORF">IC617_14160</name>
</gene>
<dbReference type="RefSeq" id="WP_191145646.1">
    <property type="nucleotide sequence ID" value="NZ_JACXAF010000019.1"/>
</dbReference>
<dbReference type="Proteomes" id="UP000638014">
    <property type="component" value="Unassembled WGS sequence"/>
</dbReference>
<evidence type="ECO:0000313" key="3">
    <source>
        <dbReference type="Proteomes" id="UP000638014"/>
    </source>
</evidence>
<evidence type="ECO:0000313" key="2">
    <source>
        <dbReference type="EMBL" id="MBD1390578.1"/>
    </source>
</evidence>
<comment type="caution">
    <text evidence="2">The sequence shown here is derived from an EMBL/GenBank/DDBJ whole genome shotgun (WGS) entry which is preliminary data.</text>
</comment>
<dbReference type="SUPFAM" id="SSF47336">
    <property type="entry name" value="ACP-like"/>
    <property type="match status" value="1"/>
</dbReference>
<protein>
    <submittedName>
        <fullName evidence="2">Acyl carrier protein</fullName>
    </submittedName>
</protein>
<dbReference type="Gene3D" id="1.10.1200.10">
    <property type="entry name" value="ACP-like"/>
    <property type="match status" value="1"/>
</dbReference>
<proteinExistence type="predicted"/>